<evidence type="ECO:0000313" key="3">
    <source>
        <dbReference type="Proteomes" id="UP000823749"/>
    </source>
</evidence>
<reference evidence="2" key="1">
    <citation type="submission" date="2020-08" db="EMBL/GenBank/DDBJ databases">
        <title>Plant Genome Project.</title>
        <authorList>
            <person name="Zhang R.-G."/>
        </authorList>
    </citation>
    <scope>NUCLEOTIDE SEQUENCE</scope>
    <source>
        <strain evidence="2">WSP0</strain>
        <tissue evidence="2">Leaf</tissue>
    </source>
</reference>
<name>A0AAV6II68_9ERIC</name>
<sequence>MSRQLTGPFLDFKVDLQRLARRMLAIDKSVRVVIVIGIVICILQAIQLMHM</sequence>
<keyword evidence="1" id="KW-0472">Membrane</keyword>
<accession>A0AAV6II68</accession>
<evidence type="ECO:0000313" key="2">
    <source>
        <dbReference type="EMBL" id="KAG5528357.1"/>
    </source>
</evidence>
<dbReference type="EMBL" id="JACTNZ010000010">
    <property type="protein sequence ID" value="KAG5528357.1"/>
    <property type="molecule type" value="Genomic_DNA"/>
</dbReference>
<keyword evidence="1" id="KW-1133">Transmembrane helix</keyword>
<dbReference type="AlphaFoldDB" id="A0AAV6II68"/>
<comment type="caution">
    <text evidence="2">The sequence shown here is derived from an EMBL/GenBank/DDBJ whole genome shotgun (WGS) entry which is preliminary data.</text>
</comment>
<evidence type="ECO:0000256" key="1">
    <source>
        <dbReference type="SAM" id="Phobius"/>
    </source>
</evidence>
<keyword evidence="3" id="KW-1185">Reference proteome</keyword>
<dbReference type="Proteomes" id="UP000823749">
    <property type="component" value="Chromosome 10"/>
</dbReference>
<feature type="transmembrane region" description="Helical" evidence="1">
    <location>
        <begin position="30"/>
        <end position="49"/>
    </location>
</feature>
<organism evidence="2 3">
    <name type="scientific">Rhododendron griersonianum</name>
    <dbReference type="NCBI Taxonomy" id="479676"/>
    <lineage>
        <taxon>Eukaryota</taxon>
        <taxon>Viridiplantae</taxon>
        <taxon>Streptophyta</taxon>
        <taxon>Embryophyta</taxon>
        <taxon>Tracheophyta</taxon>
        <taxon>Spermatophyta</taxon>
        <taxon>Magnoliopsida</taxon>
        <taxon>eudicotyledons</taxon>
        <taxon>Gunneridae</taxon>
        <taxon>Pentapetalae</taxon>
        <taxon>asterids</taxon>
        <taxon>Ericales</taxon>
        <taxon>Ericaceae</taxon>
        <taxon>Ericoideae</taxon>
        <taxon>Rhodoreae</taxon>
        <taxon>Rhododendron</taxon>
    </lineage>
</organism>
<keyword evidence="1" id="KW-0812">Transmembrane</keyword>
<protein>
    <submittedName>
        <fullName evidence="2">Uncharacterized protein</fullName>
    </submittedName>
</protein>
<gene>
    <name evidence="2" type="ORF">RHGRI_029133</name>
</gene>
<proteinExistence type="predicted"/>